<reference evidence="2 3" key="1">
    <citation type="submission" date="2024-09" db="EMBL/GenBank/DDBJ databases">
        <title>Laminarin stimulates single cell rates of sulfate reduction while oxygen inhibits transcriptomic activity in coastal marine sediment.</title>
        <authorList>
            <person name="Lindsay M."/>
            <person name="Orcutt B."/>
            <person name="Emerson D."/>
            <person name="Stepanauskas R."/>
            <person name="D'Angelo T."/>
        </authorList>
    </citation>
    <scope>NUCLEOTIDE SEQUENCE [LARGE SCALE GENOMIC DNA]</scope>
    <source>
        <strain evidence="2">SAG AM-311-K15</strain>
    </source>
</reference>
<dbReference type="Proteomes" id="UP001594351">
    <property type="component" value="Unassembled WGS sequence"/>
</dbReference>
<comment type="caution">
    <text evidence="2">The sequence shown here is derived from an EMBL/GenBank/DDBJ whole genome shotgun (WGS) entry which is preliminary data.</text>
</comment>
<dbReference type="EMBL" id="JBHPBY010000519">
    <property type="protein sequence ID" value="MFC1853513.1"/>
    <property type="molecule type" value="Genomic_DNA"/>
</dbReference>
<evidence type="ECO:0000313" key="3">
    <source>
        <dbReference type="Proteomes" id="UP001594351"/>
    </source>
</evidence>
<keyword evidence="3" id="KW-1185">Reference proteome</keyword>
<accession>A0ABV6Z500</accession>
<evidence type="ECO:0000313" key="1">
    <source>
        <dbReference type="EMBL" id="MFC1853513.1"/>
    </source>
</evidence>
<evidence type="ECO:0000313" key="2">
    <source>
        <dbReference type="EMBL" id="MFC1853518.1"/>
    </source>
</evidence>
<name>A0ABV6Z500_UNCC1</name>
<protein>
    <submittedName>
        <fullName evidence="2">Uncharacterized protein</fullName>
    </submittedName>
</protein>
<gene>
    <name evidence="1" type="ORF">ACFL27_25260</name>
    <name evidence="2" type="ORF">ACFL27_25285</name>
</gene>
<sequence>MCTAQRWRGLGWTLHVFTRLEELLPFLYKTTAPDSRTYEFKKTLISGGTVIAVR</sequence>
<dbReference type="EMBL" id="JBHPBY010000519">
    <property type="protein sequence ID" value="MFC1853518.1"/>
    <property type="molecule type" value="Genomic_DNA"/>
</dbReference>
<proteinExistence type="predicted"/>
<organism evidence="2 3">
    <name type="scientific">candidate division CSSED10-310 bacterium</name>
    <dbReference type="NCBI Taxonomy" id="2855610"/>
    <lineage>
        <taxon>Bacteria</taxon>
        <taxon>Bacteria division CSSED10-310</taxon>
    </lineage>
</organism>